<dbReference type="EMBL" id="SPKJ01000132">
    <property type="protein sequence ID" value="MYZ50185.1"/>
    <property type="molecule type" value="Genomic_DNA"/>
</dbReference>
<comment type="subcellular location">
    <subcellularLocation>
        <location evidence="1">Cell outer membrane</location>
        <topology evidence="1">Lipid-anchor</topology>
    </subcellularLocation>
</comment>
<dbReference type="InterPro" id="IPR032831">
    <property type="entry name" value="LptM_cons"/>
</dbReference>
<reference evidence="8" key="1">
    <citation type="submission" date="2019-03" db="EMBL/GenBank/DDBJ databases">
        <title>Afifella sp. nov., isolated from activated sludge.</title>
        <authorList>
            <person name="Li Q."/>
            <person name="Liu Y."/>
        </authorList>
    </citation>
    <scope>NUCLEOTIDE SEQUENCE</scope>
    <source>
        <strain evidence="8">L72</strain>
    </source>
</reference>
<protein>
    <recommendedName>
        <fullName evidence="10">Lipoprotein</fullName>
    </recommendedName>
</protein>
<proteinExistence type="predicted"/>
<evidence type="ECO:0000313" key="8">
    <source>
        <dbReference type="EMBL" id="MYZ50185.1"/>
    </source>
</evidence>
<keyword evidence="6" id="KW-0449">Lipoprotein</keyword>
<evidence type="ECO:0000256" key="1">
    <source>
        <dbReference type="ARBA" id="ARBA00004459"/>
    </source>
</evidence>
<keyword evidence="9" id="KW-1185">Reference proteome</keyword>
<evidence type="ECO:0000256" key="5">
    <source>
        <dbReference type="ARBA" id="ARBA00023237"/>
    </source>
</evidence>
<keyword evidence="3" id="KW-0472">Membrane</keyword>
<name>A0A964T8T3_9HYPH</name>
<dbReference type="Proteomes" id="UP000773614">
    <property type="component" value="Unassembled WGS sequence"/>
</dbReference>
<evidence type="ECO:0000256" key="3">
    <source>
        <dbReference type="ARBA" id="ARBA00023136"/>
    </source>
</evidence>
<evidence type="ECO:0000256" key="4">
    <source>
        <dbReference type="ARBA" id="ARBA00023139"/>
    </source>
</evidence>
<dbReference type="PROSITE" id="PS51257">
    <property type="entry name" value="PROKAR_LIPOPROTEIN"/>
    <property type="match status" value="1"/>
</dbReference>
<sequence length="45" mass="4365">MNSLRPIVILACVVLALAGCGRRGALEPPPGTAAADNPPGSPPGS</sequence>
<evidence type="ECO:0008006" key="10">
    <source>
        <dbReference type="Google" id="ProtNLM"/>
    </source>
</evidence>
<dbReference type="RefSeq" id="WP_161142510.1">
    <property type="nucleotide sequence ID" value="NZ_SPKJ01000132.1"/>
</dbReference>
<evidence type="ECO:0000313" key="9">
    <source>
        <dbReference type="Proteomes" id="UP000773614"/>
    </source>
</evidence>
<keyword evidence="5" id="KW-0998">Cell outer membrane</keyword>
<dbReference type="NCBIfam" id="NF047847">
    <property type="entry name" value="SS_mature_LptM"/>
    <property type="match status" value="1"/>
</dbReference>
<evidence type="ECO:0000256" key="2">
    <source>
        <dbReference type="ARBA" id="ARBA00022729"/>
    </source>
</evidence>
<comment type="caution">
    <text evidence="8">The sequence shown here is derived from an EMBL/GenBank/DDBJ whole genome shotgun (WGS) entry which is preliminary data.</text>
</comment>
<dbReference type="OrthoDB" id="7926647at2"/>
<dbReference type="AlphaFoldDB" id="A0A964T8T3"/>
<keyword evidence="4" id="KW-0564">Palmitate</keyword>
<organism evidence="8 9">
    <name type="scientific">Propylenella binzhouense</name>
    <dbReference type="NCBI Taxonomy" id="2555902"/>
    <lineage>
        <taxon>Bacteria</taxon>
        <taxon>Pseudomonadati</taxon>
        <taxon>Pseudomonadota</taxon>
        <taxon>Alphaproteobacteria</taxon>
        <taxon>Hyphomicrobiales</taxon>
        <taxon>Propylenellaceae</taxon>
        <taxon>Propylenella</taxon>
    </lineage>
</organism>
<feature type="non-terminal residue" evidence="8">
    <location>
        <position position="45"/>
    </location>
</feature>
<evidence type="ECO:0000256" key="7">
    <source>
        <dbReference type="SAM" id="MobiDB-lite"/>
    </source>
</evidence>
<evidence type="ECO:0000256" key="6">
    <source>
        <dbReference type="ARBA" id="ARBA00023288"/>
    </source>
</evidence>
<dbReference type="Pfam" id="PF13627">
    <property type="entry name" value="LptM_cons"/>
    <property type="match status" value="1"/>
</dbReference>
<feature type="region of interest" description="Disordered" evidence="7">
    <location>
        <begin position="25"/>
        <end position="45"/>
    </location>
</feature>
<keyword evidence="2" id="KW-0732">Signal</keyword>
<dbReference type="GO" id="GO:0009279">
    <property type="term" value="C:cell outer membrane"/>
    <property type="evidence" value="ECO:0007669"/>
    <property type="project" value="UniProtKB-SubCell"/>
</dbReference>
<accession>A0A964T8T3</accession>
<gene>
    <name evidence="8" type="ORF">E4O86_20980</name>
</gene>